<feature type="transmembrane region" description="Helical" evidence="1">
    <location>
        <begin position="63"/>
        <end position="89"/>
    </location>
</feature>
<proteinExistence type="predicted"/>
<dbReference type="AlphaFoldDB" id="A0A843UG84"/>
<name>A0A843UG84_COLES</name>
<evidence type="ECO:0000256" key="1">
    <source>
        <dbReference type="SAM" id="Phobius"/>
    </source>
</evidence>
<keyword evidence="1" id="KW-0472">Membrane</keyword>
<evidence type="ECO:0000313" key="3">
    <source>
        <dbReference type="Proteomes" id="UP000652761"/>
    </source>
</evidence>
<feature type="transmembrane region" description="Helical" evidence="1">
    <location>
        <begin position="142"/>
        <end position="163"/>
    </location>
</feature>
<keyword evidence="1" id="KW-1133">Transmembrane helix</keyword>
<gene>
    <name evidence="2" type="ORF">Taro_014932</name>
</gene>
<sequence length="175" mass="18673">MSHRWLSAATLACGCGRPEVRFPQNCVVLVSGCCCVALEAEVHRLVALCSVCLGIVSQGKVRLVVRLAAALVSSPCCSFLSFSAALVGLRVPVARMVCFISRALRALPGGGLVSAVGVWLVVLLVEASVLRCGYLSRVWKRLVMCVSFLYFLLVARGGDAPLWCCVAKVRIVATF</sequence>
<dbReference type="PROSITE" id="PS51257">
    <property type="entry name" value="PROKAR_LIPOPROTEIN"/>
    <property type="match status" value="1"/>
</dbReference>
<evidence type="ECO:0000313" key="2">
    <source>
        <dbReference type="EMBL" id="MQL82465.1"/>
    </source>
</evidence>
<organism evidence="2 3">
    <name type="scientific">Colocasia esculenta</name>
    <name type="common">Wild taro</name>
    <name type="synonym">Arum esculentum</name>
    <dbReference type="NCBI Taxonomy" id="4460"/>
    <lineage>
        <taxon>Eukaryota</taxon>
        <taxon>Viridiplantae</taxon>
        <taxon>Streptophyta</taxon>
        <taxon>Embryophyta</taxon>
        <taxon>Tracheophyta</taxon>
        <taxon>Spermatophyta</taxon>
        <taxon>Magnoliopsida</taxon>
        <taxon>Liliopsida</taxon>
        <taxon>Araceae</taxon>
        <taxon>Aroideae</taxon>
        <taxon>Colocasieae</taxon>
        <taxon>Colocasia</taxon>
    </lineage>
</organism>
<keyword evidence="3" id="KW-1185">Reference proteome</keyword>
<protein>
    <submittedName>
        <fullName evidence="2">Uncharacterized protein</fullName>
    </submittedName>
</protein>
<reference evidence="2" key="1">
    <citation type="submission" date="2017-07" db="EMBL/GenBank/DDBJ databases">
        <title>Taro Niue Genome Assembly and Annotation.</title>
        <authorList>
            <person name="Atibalentja N."/>
            <person name="Keating K."/>
            <person name="Fields C.J."/>
        </authorList>
    </citation>
    <scope>NUCLEOTIDE SEQUENCE</scope>
    <source>
        <strain evidence="2">Niue_2</strain>
        <tissue evidence="2">Leaf</tissue>
    </source>
</reference>
<comment type="caution">
    <text evidence="2">The sequence shown here is derived from an EMBL/GenBank/DDBJ whole genome shotgun (WGS) entry which is preliminary data.</text>
</comment>
<accession>A0A843UG84</accession>
<dbReference type="Proteomes" id="UP000652761">
    <property type="component" value="Unassembled WGS sequence"/>
</dbReference>
<keyword evidence="1" id="KW-0812">Transmembrane</keyword>
<feature type="transmembrane region" description="Helical" evidence="1">
    <location>
        <begin position="109"/>
        <end position="130"/>
    </location>
</feature>
<dbReference type="EMBL" id="NMUH01000632">
    <property type="protein sequence ID" value="MQL82465.1"/>
    <property type="molecule type" value="Genomic_DNA"/>
</dbReference>